<gene>
    <name evidence="1" type="ORF">BSAL_91165</name>
</gene>
<sequence>GCAIALHETHHVAGGAATSPSPVKRSHVACYREGVGRYSISPAMAAVLKSAVSSASEVNFLSLGDVFESAVARLLYIATLVFCGRPVIELVKFVVAPLAIIGADALAALRSAGSVAFDTLELRSCGSLQAEHPIADTCDAASHAEAQTQRMHLWRGEDNSGRDESESRRRAWIEISPVNLRSASVVLHIPNVVTLAFRCVDGALLCEPHEVRRELSSMDQSEPRGVFAENLHALGAPVVPILFMARAKDMLDDDEVSSGVAATERDCIVAEGIGEAVLRIPRNYNNIGAQQRFRGLDCYVACWLHRVRRSMMLFEGARHESTDTLIVASVRDACAFSSGHESTFVFEELQTTKF</sequence>
<dbReference type="Proteomes" id="UP000051952">
    <property type="component" value="Unassembled WGS sequence"/>
</dbReference>
<dbReference type="EMBL" id="CYKH01001212">
    <property type="protein sequence ID" value="CUG85949.1"/>
    <property type="molecule type" value="Genomic_DNA"/>
</dbReference>
<proteinExistence type="predicted"/>
<name>A0A0S4JCF8_BODSA</name>
<evidence type="ECO:0000313" key="1">
    <source>
        <dbReference type="EMBL" id="CUG85949.1"/>
    </source>
</evidence>
<organism evidence="1 2">
    <name type="scientific">Bodo saltans</name>
    <name type="common">Flagellated protozoan</name>
    <dbReference type="NCBI Taxonomy" id="75058"/>
    <lineage>
        <taxon>Eukaryota</taxon>
        <taxon>Discoba</taxon>
        <taxon>Euglenozoa</taxon>
        <taxon>Kinetoplastea</taxon>
        <taxon>Metakinetoplastina</taxon>
        <taxon>Eubodonida</taxon>
        <taxon>Bodonidae</taxon>
        <taxon>Bodo</taxon>
    </lineage>
</organism>
<reference evidence="2" key="1">
    <citation type="submission" date="2015-09" db="EMBL/GenBank/DDBJ databases">
        <authorList>
            <consortium name="Pathogen Informatics"/>
        </authorList>
    </citation>
    <scope>NUCLEOTIDE SEQUENCE [LARGE SCALE GENOMIC DNA]</scope>
    <source>
        <strain evidence="2">Lake Konstanz</strain>
    </source>
</reference>
<protein>
    <submittedName>
        <fullName evidence="1">Uncharacterized protein</fullName>
    </submittedName>
</protein>
<dbReference type="AlphaFoldDB" id="A0A0S4JCF8"/>
<dbReference type="VEuPathDB" id="TriTrypDB:BSAL_91165"/>
<keyword evidence="2" id="KW-1185">Reference proteome</keyword>
<accession>A0A0S4JCF8</accession>
<evidence type="ECO:0000313" key="2">
    <source>
        <dbReference type="Proteomes" id="UP000051952"/>
    </source>
</evidence>
<feature type="non-terminal residue" evidence="1">
    <location>
        <position position="1"/>
    </location>
</feature>